<organism evidence="4 5">
    <name type="scientific">Spiroplasma kunkelii CR2-3x</name>
    <dbReference type="NCBI Taxonomy" id="273035"/>
    <lineage>
        <taxon>Bacteria</taxon>
        <taxon>Bacillati</taxon>
        <taxon>Mycoplasmatota</taxon>
        <taxon>Mollicutes</taxon>
        <taxon>Entomoplasmatales</taxon>
        <taxon>Spiroplasmataceae</taxon>
        <taxon>Spiroplasma</taxon>
    </lineage>
</organism>
<proteinExistence type="predicted"/>
<dbReference type="InterPro" id="IPR011344">
    <property type="entry name" value="ssDNA-bd"/>
</dbReference>
<dbReference type="EMBL" id="CP010899">
    <property type="protein sequence ID" value="ALA96961.1"/>
    <property type="molecule type" value="Genomic_DNA"/>
</dbReference>
<evidence type="ECO:0000313" key="5">
    <source>
        <dbReference type="Proteomes" id="UP000062963"/>
    </source>
</evidence>
<evidence type="ECO:0000256" key="1">
    <source>
        <dbReference type="ARBA" id="ARBA00023125"/>
    </source>
</evidence>
<reference evidence="4 5" key="1">
    <citation type="journal article" date="2015" name="Genome Announc.">
        <title>Complete Genome Sequence of Spiroplasma kunkelii Strain CR2-3x, Causal Agent of Corn Stunt Disease in Zea mays L.</title>
        <authorList>
            <person name="Davis R.E."/>
            <person name="Shao J."/>
            <person name="Dally E.L."/>
            <person name="Zhao Y."/>
            <person name="Gasparich G.E."/>
            <person name="Gaynor B.J."/>
            <person name="Athey J.C."/>
            <person name="Harrison N.A."/>
            <person name="Donofrio N."/>
        </authorList>
    </citation>
    <scope>NUCLEOTIDE SEQUENCE [LARGE SCALE GENOMIC DNA]</scope>
    <source>
        <strain evidence="4 5">CR2-3x</strain>
    </source>
</reference>
<dbReference type="Gene3D" id="2.40.50.140">
    <property type="entry name" value="Nucleic acid-binding proteins"/>
    <property type="match status" value="1"/>
</dbReference>
<dbReference type="GO" id="GO:0006260">
    <property type="term" value="P:DNA replication"/>
    <property type="evidence" value="ECO:0007669"/>
    <property type="project" value="InterPro"/>
</dbReference>
<dbReference type="PROSITE" id="PS50935">
    <property type="entry name" value="SSB"/>
    <property type="match status" value="1"/>
</dbReference>
<dbReference type="SUPFAM" id="SSF50249">
    <property type="entry name" value="Nucleic acid-binding proteins"/>
    <property type="match status" value="1"/>
</dbReference>
<dbReference type="GO" id="GO:0009295">
    <property type="term" value="C:nucleoid"/>
    <property type="evidence" value="ECO:0007669"/>
    <property type="project" value="TreeGrafter"/>
</dbReference>
<dbReference type="Proteomes" id="UP000062963">
    <property type="component" value="Chromosome"/>
</dbReference>
<dbReference type="OrthoDB" id="390301at2"/>
<dbReference type="PANTHER" id="PTHR10302:SF0">
    <property type="entry name" value="SINGLE-STRANDED DNA-BINDING PROTEIN, MITOCHONDRIAL"/>
    <property type="match status" value="1"/>
</dbReference>
<dbReference type="STRING" id="273035.SKUN_0036"/>
<name>A0A0K2JFD7_SPIKU</name>
<accession>A0A0K2JFD7</accession>
<keyword evidence="1 2" id="KW-0238">DNA-binding</keyword>
<dbReference type="PATRIC" id="fig|273035.7.peg.38"/>
<evidence type="ECO:0000313" key="4">
    <source>
        <dbReference type="EMBL" id="ALA96961.1"/>
    </source>
</evidence>
<dbReference type="KEGG" id="skn:SKUN_0036"/>
<protein>
    <recommendedName>
        <fullName evidence="3">Single-stranded DNA-binding protein</fullName>
    </recommendedName>
</protein>
<evidence type="ECO:0000256" key="3">
    <source>
        <dbReference type="RuleBase" id="RU000524"/>
    </source>
</evidence>
<evidence type="ECO:0000256" key="2">
    <source>
        <dbReference type="PROSITE-ProRule" id="PRU00252"/>
    </source>
</evidence>
<dbReference type="Pfam" id="PF00436">
    <property type="entry name" value="SSB"/>
    <property type="match status" value="1"/>
</dbReference>
<dbReference type="CDD" id="cd04496">
    <property type="entry name" value="SSB_OBF"/>
    <property type="match status" value="1"/>
</dbReference>
<sequence>MNQFTAIGRTTKDIEIKKTNNGKEYAIFQLAVARPHSNKKETDFIPCQVWNKQASVLQQYCQKGSQIAIKGILQSFKDKDNKIHWMVRVYSYEFLQTKNNLNNDTYNDIQSITPNITDQTQLIPRNIRLEEVETKELFENQDDTILWD</sequence>
<dbReference type="PANTHER" id="PTHR10302">
    <property type="entry name" value="SINGLE-STRANDED DNA-BINDING PROTEIN"/>
    <property type="match status" value="1"/>
</dbReference>
<keyword evidence="5" id="KW-1185">Reference proteome</keyword>
<dbReference type="AlphaFoldDB" id="A0A0K2JFD7"/>
<dbReference type="GO" id="GO:0003697">
    <property type="term" value="F:single-stranded DNA binding"/>
    <property type="evidence" value="ECO:0007669"/>
    <property type="project" value="InterPro"/>
</dbReference>
<dbReference type="InterPro" id="IPR012340">
    <property type="entry name" value="NA-bd_OB-fold"/>
</dbReference>
<dbReference type="InterPro" id="IPR000424">
    <property type="entry name" value="Primosome_PriB/ssb"/>
</dbReference>
<dbReference type="NCBIfam" id="TIGR00621">
    <property type="entry name" value="ssb"/>
    <property type="match status" value="1"/>
</dbReference>
<gene>
    <name evidence="4" type="ORF">SKUN_0036</name>
</gene>
<dbReference type="RefSeq" id="WP_053390343.1">
    <property type="nucleotide sequence ID" value="NZ_CP010899.1"/>
</dbReference>